<dbReference type="EMBL" id="JACHEX010000001">
    <property type="protein sequence ID" value="MBB6061874.1"/>
    <property type="molecule type" value="Genomic_DNA"/>
</dbReference>
<gene>
    <name evidence="2" type="ORF">HNP65_000296</name>
</gene>
<reference evidence="2 3" key="1">
    <citation type="submission" date="2020-08" db="EMBL/GenBank/DDBJ databases">
        <title>Genomic Encyclopedia of Type Strains, Phase IV (KMG-IV): sequencing the most valuable type-strain genomes for metagenomic binning, comparative biology and taxonomic classification.</title>
        <authorList>
            <person name="Goeker M."/>
        </authorList>
    </citation>
    <scope>NUCLEOTIDE SEQUENCE [LARGE SCALE GENOMIC DNA]</scope>
    <source>
        <strain evidence="2 3">DSM 13481</strain>
    </source>
</reference>
<evidence type="ECO:0000313" key="2">
    <source>
        <dbReference type="EMBL" id="MBB6061874.1"/>
    </source>
</evidence>
<accession>A0A841GL66</accession>
<comment type="caution">
    <text evidence="2">The sequence shown here is derived from an EMBL/GenBank/DDBJ whole genome shotgun (WGS) entry which is preliminary data.</text>
</comment>
<dbReference type="RefSeq" id="WP_184618622.1">
    <property type="nucleotide sequence ID" value="NZ_JACHEX010000001.1"/>
</dbReference>
<dbReference type="Proteomes" id="UP000555828">
    <property type="component" value="Unassembled WGS sequence"/>
</dbReference>
<name>A0A841GL66_9BACT</name>
<dbReference type="AlphaFoldDB" id="A0A841GL66"/>
<sequence length="63" mass="7055">MNKLSSRKLWLALALILVFTVLLWFGKLDTDNYTQSVLTLFGIYSSANVLTKFVNKSGDNNGN</sequence>
<organism evidence="2 3">
    <name type="scientific">Thermosipho japonicus</name>
    <dbReference type="NCBI Taxonomy" id="90323"/>
    <lineage>
        <taxon>Bacteria</taxon>
        <taxon>Thermotogati</taxon>
        <taxon>Thermotogota</taxon>
        <taxon>Thermotogae</taxon>
        <taxon>Thermotogales</taxon>
        <taxon>Fervidobacteriaceae</taxon>
        <taxon>Thermosipho</taxon>
    </lineage>
</organism>
<keyword evidence="1" id="KW-0812">Transmembrane</keyword>
<keyword evidence="3" id="KW-1185">Reference proteome</keyword>
<evidence type="ECO:0000256" key="1">
    <source>
        <dbReference type="SAM" id="Phobius"/>
    </source>
</evidence>
<evidence type="ECO:0000313" key="3">
    <source>
        <dbReference type="Proteomes" id="UP000555828"/>
    </source>
</evidence>
<feature type="transmembrane region" description="Helical" evidence="1">
    <location>
        <begin position="9"/>
        <end position="26"/>
    </location>
</feature>
<proteinExistence type="predicted"/>
<keyword evidence="1" id="KW-1133">Transmembrane helix</keyword>
<protein>
    <submittedName>
        <fullName evidence="2">Amino acid permease</fullName>
    </submittedName>
</protein>
<keyword evidence="1" id="KW-0472">Membrane</keyword>